<evidence type="ECO:0000256" key="1">
    <source>
        <dbReference type="SAM" id="Coils"/>
    </source>
</evidence>
<sequence>MKPECIQAINKSAGKVLSDSELNKLETDIIRHLQDIPSDGLSKAERYRLAGEKAHKSRISETAKLLHDHIDEMYKRQNILNDINTVEAGIHGKSQAFFQKLFHQAGSSEVPLEHKMDKHYKSTIAPLEKHRTSSIFIMDKQYNKDVISELLGEETGNSKASALARTYEQINKDKHREAIEAGIGYNYRKNRVPQVMDSTKLSTTTEVDFVKSMLQLVDRDKYKNPDGTLYSDEKLSSHFRHSFREVLGEESSHINFGSKIGKKRTYEREFHFKDADAHIEFMEKFGIGANVGELLATDIKSLSKDIVIARELGVNADDFVRKTMKKLIAEDAIASAGKDNSFSSKLGISPLQMRERYFNNMWDVMIHGSRPDNEFWANIGAGIRSYTHTLKLGQHAIASAIEDPRISMDMLSRIGIDKAEISRIKKLPLSKRKEMLSDISLFADGVIADGRLMSEGLSDAYRLGHKMSSAMHKASGVKWHDERTISTHALVVYNQIGRQVEKYASLKDLMSDKGLDEGVKLFFKLLDDTDFQVLKKTKTTTGSHGDLSLKSLKDIRNIPDNELEGLVAKLSEEKTKHLDLRIQEIEEQRATRIANETKKLQQNLDNKLSLELQKLSSLEKGVVEKDQKLREVRQTLIKQLEEADKNIKNDSNIQHKNLDKQSKKLANLKLDVKDIEQRITKLKSDKEILPKYIADIKTDQLRKERIKLRSTKIDNEIKHLNKQITDNYKTVKGLEVIIKKGIAIPPTLNRERKLIAQKLANVESAEFRNKTLSGARSKVFEQEKYIKGLKDEFSYAQKGFSSELNSYLAGEQQQLKNRLTEIRSVETSVLKDRVVDKIGALVISNLHTSVKGAMDLTLLDKQRLGLLTYKSGTIVGELLRMFMQFSSTPTSMAYTYLWDLPNSAKAPKGSSMKLNLGKINDVRLKYATNMILAGIITSAIKILIKGEDPTVTGAIFEGVINNGSLVPYHNIITSLVNKELGAVDSTIRSVGKAGYKAFTGADDTAEHVIKAFREITPFTRLWYVKNSVDHIIINQLIEYFNPGYLAKKQRQLERKGISFFQDMDELTPFNRVPNLKLSREVE</sequence>
<evidence type="ECO:0000313" key="3">
    <source>
        <dbReference type="Proteomes" id="UP000017862"/>
    </source>
</evidence>
<dbReference type="EMBL" id="CP006604">
    <property type="protein sequence ID" value="AHA28029.1"/>
    <property type="molecule type" value="Genomic_DNA"/>
</dbReference>
<dbReference type="AlphaFoldDB" id="U6B4N3"/>
<dbReference type="eggNOG" id="ENOG502Z8K0">
    <property type="taxonomic scope" value="Bacteria"/>
</dbReference>
<gene>
    <name evidence="2" type="ORF">lam_683</name>
</gene>
<dbReference type="RefSeq" id="WP_023466326.1">
    <property type="nucleotide sequence ID" value="NC_022793.1"/>
</dbReference>
<accession>U6B4N3</accession>
<dbReference type="Proteomes" id="UP000017862">
    <property type="component" value="Chromosome"/>
</dbReference>
<organism evidence="2 3">
    <name type="scientific">Candidatus Liberibacter americanus str. Sao Paulo</name>
    <dbReference type="NCBI Taxonomy" id="1261131"/>
    <lineage>
        <taxon>Bacteria</taxon>
        <taxon>Pseudomonadati</taxon>
        <taxon>Pseudomonadota</taxon>
        <taxon>Alphaproteobacteria</taxon>
        <taxon>Hyphomicrobiales</taxon>
        <taxon>Rhizobiaceae</taxon>
        <taxon>Liberibacter</taxon>
    </lineage>
</organism>
<dbReference type="STRING" id="1261131.lam_683"/>
<reference evidence="2 3" key="1">
    <citation type="journal article" date="2014" name="Mol. Plant Microbe Interact.">
        <title>The complete genome sequence of Candidatus Liberibacter americanus, associated with citrus Huanglongbing.</title>
        <authorList>
            <person name="Wulff N.A."/>
            <person name="Zhang S."/>
            <person name="Setubal J.C."/>
            <person name="Almeida N.F."/>
            <person name="Martins E.C."/>
            <person name="Harakava R."/>
            <person name="Kumar D."/>
            <person name="Rangel L.T."/>
            <person name="Foissac X."/>
            <person name="Bove J."/>
            <person name="Gabriel D.W."/>
        </authorList>
    </citation>
    <scope>NUCLEOTIDE SEQUENCE [LARGE SCALE GENOMIC DNA]</scope>
    <source>
        <strain evidence="2 3">Sao Paulo</strain>
    </source>
</reference>
<keyword evidence="3" id="KW-1185">Reference proteome</keyword>
<dbReference type="PATRIC" id="fig|1261131.3.peg.653"/>
<dbReference type="HOGENOM" id="CLU_285867_0_0_5"/>
<feature type="coiled-coil region" evidence="1">
    <location>
        <begin position="626"/>
        <end position="685"/>
    </location>
</feature>
<evidence type="ECO:0000313" key="2">
    <source>
        <dbReference type="EMBL" id="AHA28029.1"/>
    </source>
</evidence>
<dbReference type="KEGG" id="lar:lam_683"/>
<keyword evidence="1" id="KW-0175">Coiled coil</keyword>
<name>U6B4N3_9HYPH</name>
<proteinExistence type="predicted"/>
<protein>
    <submittedName>
        <fullName evidence="2">Uncharacterized protein</fullName>
    </submittedName>
</protein>